<protein>
    <submittedName>
        <fullName evidence="3">CAAX amino terminal protease self-immunity</fullName>
    </submittedName>
</protein>
<reference evidence="3 4" key="2">
    <citation type="journal article" date="2016" name="ISME J.">
        <title>Characterization of the first cultured representative of Verrucomicrobia subdivision 5 indicates the proposal of a novel phylum.</title>
        <authorList>
            <person name="Spring S."/>
            <person name="Bunk B."/>
            <person name="Sproer C."/>
            <person name="Schumann P."/>
            <person name="Rohde M."/>
            <person name="Tindall B.J."/>
            <person name="Klenk H.P."/>
        </authorList>
    </citation>
    <scope>NUCLEOTIDE SEQUENCE [LARGE SCALE GENOMIC DNA]</scope>
    <source>
        <strain evidence="3 4">L21-Fru-AB</strain>
    </source>
</reference>
<dbReference type="InterPro" id="IPR003675">
    <property type="entry name" value="Rce1/LyrA-like_dom"/>
</dbReference>
<organism evidence="3 4">
    <name type="scientific">Kiritimatiella glycovorans</name>
    <dbReference type="NCBI Taxonomy" id="1307763"/>
    <lineage>
        <taxon>Bacteria</taxon>
        <taxon>Pseudomonadati</taxon>
        <taxon>Kiritimatiellota</taxon>
        <taxon>Kiritimatiellia</taxon>
        <taxon>Kiritimatiellales</taxon>
        <taxon>Kiritimatiellaceae</taxon>
        <taxon>Kiritimatiella</taxon>
    </lineage>
</organism>
<keyword evidence="4" id="KW-1185">Reference proteome</keyword>
<evidence type="ECO:0000313" key="4">
    <source>
        <dbReference type="Proteomes" id="UP000035268"/>
    </source>
</evidence>
<dbReference type="AlphaFoldDB" id="A0A0G3EKN9"/>
<reference evidence="4" key="1">
    <citation type="submission" date="2015-02" db="EMBL/GenBank/DDBJ databases">
        <title>Description and complete genome sequence of the first cultured representative of the subdivision 5 of the Verrucomicrobia phylum.</title>
        <authorList>
            <person name="Spring S."/>
            <person name="Bunk B."/>
            <person name="Sproer C."/>
            <person name="Klenk H.-P."/>
        </authorList>
    </citation>
    <scope>NUCLEOTIDE SEQUENCE [LARGE SCALE GENOMIC DNA]</scope>
    <source>
        <strain evidence="4">L21-Fru-AB</strain>
    </source>
</reference>
<dbReference type="GO" id="GO:0006508">
    <property type="term" value="P:proteolysis"/>
    <property type="evidence" value="ECO:0007669"/>
    <property type="project" value="UniProtKB-KW"/>
</dbReference>
<evidence type="ECO:0000313" key="3">
    <source>
        <dbReference type="EMBL" id="AKJ64744.1"/>
    </source>
</evidence>
<keyword evidence="1" id="KW-1133">Transmembrane helix</keyword>
<feature type="transmembrane region" description="Helical" evidence="1">
    <location>
        <begin position="205"/>
        <end position="225"/>
    </location>
</feature>
<dbReference type="GO" id="GO:0004175">
    <property type="term" value="F:endopeptidase activity"/>
    <property type="evidence" value="ECO:0007669"/>
    <property type="project" value="UniProtKB-ARBA"/>
</dbReference>
<dbReference type="GO" id="GO:0080120">
    <property type="term" value="P:CAAX-box protein maturation"/>
    <property type="evidence" value="ECO:0007669"/>
    <property type="project" value="UniProtKB-ARBA"/>
</dbReference>
<feature type="transmembrane region" description="Helical" evidence="1">
    <location>
        <begin position="181"/>
        <end position="198"/>
    </location>
</feature>
<sequence length="226" mass="24464">MAERLQRFISSTAGTLPRIPPAAVCLLGVAVFNTLFVFHGAGLLDVWWGLSAALLLLIMSAMGRRQEYARAMLDDLRQGIFRKVVLGAFAGVLLYGVFAAGRWGVALLWSGGVERIAGVYTWGAGRSPVELMLILGFLIGPGEEIFWRGFVQSYAEKTTGLRTGLFVMTGLYAAAHLATGNGILLIAAAVCGLYWGLLFRTLRSITVNVISHAVFDIMAFVIFPFS</sequence>
<dbReference type="STRING" id="1307763.L21SP4_01499"/>
<keyword evidence="3" id="KW-0378">Hydrolase</keyword>
<dbReference type="Proteomes" id="UP000035268">
    <property type="component" value="Chromosome"/>
</dbReference>
<proteinExistence type="predicted"/>
<feature type="transmembrane region" description="Helical" evidence="1">
    <location>
        <begin position="21"/>
        <end position="40"/>
    </location>
</feature>
<feature type="domain" description="CAAX prenyl protease 2/Lysostaphin resistance protein A-like" evidence="2">
    <location>
        <begin position="129"/>
        <end position="218"/>
    </location>
</feature>
<dbReference type="KEGG" id="vbl:L21SP4_01499"/>
<feature type="transmembrane region" description="Helical" evidence="1">
    <location>
        <begin position="46"/>
        <end position="63"/>
    </location>
</feature>
<dbReference type="OrthoDB" id="1903300at2"/>
<evidence type="ECO:0000256" key="1">
    <source>
        <dbReference type="SAM" id="Phobius"/>
    </source>
</evidence>
<accession>A0A0G3EKN9</accession>
<name>A0A0G3EKN9_9BACT</name>
<feature type="transmembrane region" description="Helical" evidence="1">
    <location>
        <begin position="84"/>
        <end position="109"/>
    </location>
</feature>
<dbReference type="EMBL" id="CP010904">
    <property type="protein sequence ID" value="AKJ64744.1"/>
    <property type="molecule type" value="Genomic_DNA"/>
</dbReference>
<evidence type="ECO:0000259" key="2">
    <source>
        <dbReference type="Pfam" id="PF02517"/>
    </source>
</evidence>
<keyword evidence="3" id="KW-0645">Protease</keyword>
<gene>
    <name evidence="3" type="ORF">L21SP4_01499</name>
</gene>
<keyword evidence="1" id="KW-0812">Transmembrane</keyword>
<dbReference type="RefSeq" id="WP_052882043.1">
    <property type="nucleotide sequence ID" value="NZ_CP010904.1"/>
</dbReference>
<dbReference type="Pfam" id="PF02517">
    <property type="entry name" value="Rce1-like"/>
    <property type="match status" value="1"/>
</dbReference>
<keyword evidence="1" id="KW-0472">Membrane</keyword>